<sequence>MSAQEMHNALQEFVDNGELNSNDLPKESTIKNWISNFASIWKK</sequence>
<evidence type="ECO:0000313" key="2">
    <source>
        <dbReference type="Proteomes" id="UP000789396"/>
    </source>
</evidence>
<keyword evidence="2" id="KW-1185">Reference proteome</keyword>
<proteinExistence type="predicted"/>
<gene>
    <name evidence="1" type="ORF">RFULGI_LOCUS1331</name>
</gene>
<dbReference type="Proteomes" id="UP000789396">
    <property type="component" value="Unassembled WGS sequence"/>
</dbReference>
<dbReference type="OrthoDB" id="2343671at2759"/>
<protein>
    <submittedName>
        <fullName evidence="1">10667_t:CDS:1</fullName>
    </submittedName>
</protein>
<comment type="caution">
    <text evidence="1">The sequence shown here is derived from an EMBL/GenBank/DDBJ whole genome shotgun (WGS) entry which is preliminary data.</text>
</comment>
<dbReference type="EMBL" id="CAJVPZ010000794">
    <property type="protein sequence ID" value="CAG8476196.1"/>
    <property type="molecule type" value="Genomic_DNA"/>
</dbReference>
<accession>A0A9N8W3Q5</accession>
<reference evidence="1" key="1">
    <citation type="submission" date="2021-06" db="EMBL/GenBank/DDBJ databases">
        <authorList>
            <person name="Kallberg Y."/>
            <person name="Tangrot J."/>
            <person name="Rosling A."/>
        </authorList>
    </citation>
    <scope>NUCLEOTIDE SEQUENCE</scope>
    <source>
        <strain evidence="1">IN212</strain>
    </source>
</reference>
<dbReference type="AlphaFoldDB" id="A0A9N8W3Q5"/>
<name>A0A9N8W3Q5_9GLOM</name>
<feature type="non-terminal residue" evidence="1">
    <location>
        <position position="43"/>
    </location>
</feature>
<organism evidence="1 2">
    <name type="scientific">Racocetra fulgida</name>
    <dbReference type="NCBI Taxonomy" id="60492"/>
    <lineage>
        <taxon>Eukaryota</taxon>
        <taxon>Fungi</taxon>
        <taxon>Fungi incertae sedis</taxon>
        <taxon>Mucoromycota</taxon>
        <taxon>Glomeromycotina</taxon>
        <taxon>Glomeromycetes</taxon>
        <taxon>Diversisporales</taxon>
        <taxon>Gigasporaceae</taxon>
        <taxon>Racocetra</taxon>
    </lineage>
</organism>
<evidence type="ECO:0000313" key="1">
    <source>
        <dbReference type="EMBL" id="CAG8476196.1"/>
    </source>
</evidence>